<dbReference type="RefSeq" id="WP_380938612.1">
    <property type="nucleotide sequence ID" value="NZ_JBHUFC010000002.1"/>
</dbReference>
<dbReference type="SMART" id="SM00954">
    <property type="entry name" value="RelA_SpoT"/>
    <property type="match status" value="1"/>
</dbReference>
<feature type="region of interest" description="Disordered" evidence="1">
    <location>
        <begin position="1"/>
        <end position="24"/>
    </location>
</feature>
<keyword evidence="4" id="KW-1185">Reference proteome</keyword>
<dbReference type="PANTHER" id="PTHR47837">
    <property type="entry name" value="GTP PYROPHOSPHOKINASE YJBM"/>
    <property type="match status" value="1"/>
</dbReference>
<accession>A0ABW4NCQ8</accession>
<name>A0ABW4NCQ8_9SPHN</name>
<evidence type="ECO:0000256" key="1">
    <source>
        <dbReference type="SAM" id="MobiDB-lite"/>
    </source>
</evidence>
<dbReference type="EMBL" id="JBHUFC010000002">
    <property type="protein sequence ID" value="MFD1786530.1"/>
    <property type="molecule type" value="Genomic_DNA"/>
</dbReference>
<evidence type="ECO:0000313" key="3">
    <source>
        <dbReference type="EMBL" id="MFD1786530.1"/>
    </source>
</evidence>
<dbReference type="CDD" id="cd05399">
    <property type="entry name" value="NT_Rel-Spo_like"/>
    <property type="match status" value="1"/>
</dbReference>
<dbReference type="PANTHER" id="PTHR47837:SF1">
    <property type="entry name" value="GTP PYROPHOSPHOKINASE YJBM"/>
    <property type="match status" value="1"/>
</dbReference>
<gene>
    <name evidence="3" type="ORF">ACFSC3_02985</name>
</gene>
<dbReference type="Gene3D" id="1.10.287.860">
    <property type="entry name" value="Nucleotidyltransferase"/>
    <property type="match status" value="1"/>
</dbReference>
<dbReference type="Gene3D" id="3.30.460.10">
    <property type="entry name" value="Beta Polymerase, domain 2"/>
    <property type="match status" value="1"/>
</dbReference>
<organism evidence="3 4">
    <name type="scientific">Sphingomonas floccifaciens</name>
    <dbReference type="NCBI Taxonomy" id="1844115"/>
    <lineage>
        <taxon>Bacteria</taxon>
        <taxon>Pseudomonadati</taxon>
        <taxon>Pseudomonadota</taxon>
        <taxon>Alphaproteobacteria</taxon>
        <taxon>Sphingomonadales</taxon>
        <taxon>Sphingomonadaceae</taxon>
        <taxon>Sphingomonas</taxon>
    </lineage>
</organism>
<dbReference type="InterPro" id="IPR052366">
    <property type="entry name" value="GTP_Pyrophosphokinase"/>
</dbReference>
<sequence>MTGKPQTPKKASERGLSKAPPVGAGDMRQEYDAKASLGEALINFIKLQMETFIAEADIAIGFPVSGRVKDFDLIIEKSTRKNLDLINVDQFHDFVGIRVVLLFKRDITKFDEFIKSTFDVIEFEDTGRRLSDNSFGYQSNHYVVHLPEGWMKIPSLKNLANFKVEIQVRTIAQHMWAAVSHKLQYKVQDAVPSELQRAINRSSAILELIDLEFDRVMDQRETYEADININLPDSLPLNVDVVRKVMQLSLPKENQVRSDRHDVVATELGRLGVKTVGELKKIIAENLERSLEVDKSLYDDKDLHDFTSSKLLSLGKFLNGTGLMRQILREEFGMEAVRDIMVDDGEDDDYDND</sequence>
<reference evidence="4" key="1">
    <citation type="journal article" date="2019" name="Int. J. Syst. Evol. Microbiol.">
        <title>The Global Catalogue of Microorganisms (GCM) 10K type strain sequencing project: providing services to taxonomists for standard genome sequencing and annotation.</title>
        <authorList>
            <consortium name="The Broad Institute Genomics Platform"/>
            <consortium name="The Broad Institute Genome Sequencing Center for Infectious Disease"/>
            <person name="Wu L."/>
            <person name="Ma J."/>
        </authorList>
    </citation>
    <scope>NUCLEOTIDE SEQUENCE [LARGE SCALE GENOMIC DNA]</scope>
    <source>
        <strain evidence="4">Q85</strain>
    </source>
</reference>
<dbReference type="Proteomes" id="UP001597283">
    <property type="component" value="Unassembled WGS sequence"/>
</dbReference>
<dbReference type="InterPro" id="IPR043519">
    <property type="entry name" value="NT_sf"/>
</dbReference>
<protein>
    <submittedName>
        <fullName evidence="3">GTP pyrophosphokinase family protein</fullName>
    </submittedName>
</protein>
<dbReference type="InterPro" id="IPR007685">
    <property type="entry name" value="RelA_SpoT"/>
</dbReference>
<evidence type="ECO:0000313" key="4">
    <source>
        <dbReference type="Proteomes" id="UP001597283"/>
    </source>
</evidence>
<comment type="caution">
    <text evidence="3">The sequence shown here is derived from an EMBL/GenBank/DDBJ whole genome shotgun (WGS) entry which is preliminary data.</text>
</comment>
<dbReference type="Pfam" id="PF04607">
    <property type="entry name" value="RelA_SpoT"/>
    <property type="match status" value="1"/>
</dbReference>
<dbReference type="SUPFAM" id="SSF81301">
    <property type="entry name" value="Nucleotidyltransferase"/>
    <property type="match status" value="1"/>
</dbReference>
<evidence type="ECO:0000259" key="2">
    <source>
        <dbReference type="SMART" id="SM00954"/>
    </source>
</evidence>
<feature type="domain" description="RelA/SpoT" evidence="2">
    <location>
        <begin position="66"/>
        <end position="191"/>
    </location>
</feature>
<proteinExistence type="predicted"/>